<name>A0A9D2HUB1_9BACE</name>
<dbReference type="EMBL" id="DWZE01000118">
    <property type="protein sequence ID" value="HJA84192.1"/>
    <property type="molecule type" value="Genomic_DNA"/>
</dbReference>
<organism evidence="1 2">
    <name type="scientific">Candidatus Bacteroides intestinavium</name>
    <dbReference type="NCBI Taxonomy" id="2838469"/>
    <lineage>
        <taxon>Bacteria</taxon>
        <taxon>Pseudomonadati</taxon>
        <taxon>Bacteroidota</taxon>
        <taxon>Bacteroidia</taxon>
        <taxon>Bacteroidales</taxon>
        <taxon>Bacteroidaceae</taxon>
        <taxon>Bacteroides</taxon>
    </lineage>
</organism>
<evidence type="ECO:0000313" key="2">
    <source>
        <dbReference type="Proteomes" id="UP000823860"/>
    </source>
</evidence>
<reference evidence="1" key="2">
    <citation type="submission" date="2021-04" db="EMBL/GenBank/DDBJ databases">
        <authorList>
            <person name="Gilroy R."/>
        </authorList>
    </citation>
    <scope>NUCLEOTIDE SEQUENCE</scope>
    <source>
        <strain evidence="1">ChiHecec1B25-7008</strain>
    </source>
</reference>
<dbReference type="InterPro" id="IPR016024">
    <property type="entry name" value="ARM-type_fold"/>
</dbReference>
<dbReference type="InterPro" id="IPR014825">
    <property type="entry name" value="DNA_alkylation"/>
</dbReference>
<dbReference type="AlphaFoldDB" id="A0A9D2HUB1"/>
<gene>
    <name evidence="1" type="ORF">H9785_09510</name>
</gene>
<comment type="caution">
    <text evidence="1">The sequence shown here is derived from an EMBL/GenBank/DDBJ whole genome shotgun (WGS) entry which is preliminary data.</text>
</comment>
<reference evidence="1" key="1">
    <citation type="journal article" date="2021" name="PeerJ">
        <title>Extensive microbial diversity within the chicken gut microbiome revealed by metagenomics and culture.</title>
        <authorList>
            <person name="Gilroy R."/>
            <person name="Ravi A."/>
            <person name="Getino M."/>
            <person name="Pursley I."/>
            <person name="Horton D.L."/>
            <person name="Alikhan N.F."/>
            <person name="Baker D."/>
            <person name="Gharbi K."/>
            <person name="Hall N."/>
            <person name="Watson M."/>
            <person name="Adriaenssens E.M."/>
            <person name="Foster-Nyarko E."/>
            <person name="Jarju S."/>
            <person name="Secka A."/>
            <person name="Antonio M."/>
            <person name="Oren A."/>
            <person name="Chaudhuri R.R."/>
            <person name="La Ragione R."/>
            <person name="Hildebrand F."/>
            <person name="Pallen M.J."/>
        </authorList>
    </citation>
    <scope>NUCLEOTIDE SEQUENCE</scope>
    <source>
        <strain evidence="1">ChiHecec1B25-7008</strain>
    </source>
</reference>
<dbReference type="Pfam" id="PF08713">
    <property type="entry name" value="DNA_alkylation"/>
    <property type="match status" value="1"/>
</dbReference>
<dbReference type="Gene3D" id="1.25.10.90">
    <property type="match status" value="1"/>
</dbReference>
<sequence>MKLSVQEAAARAASIQSELETYINPEKREYLPRFFKTGPGEYGEGDQFLGVVVPDTRRVAKRHKDAPLEVVDCLLKSPWHECRLCALLMLVERFKKATPEERKEIVYFYMDHTDRINNWDLVDLSAPYIMGEFIEEALNHPASYRRFDAKFFNYFKSSSIWEQRIGIVSYLPVIRRGDYHMILSFFPPYLLEHARWDEPGAKPNATRLHDLNQKAMGWILRELGKRDEDTLKIILNRYAGKMPRTMLRYAIERLTPEDRKRYMGRVCSD</sequence>
<evidence type="ECO:0000313" key="1">
    <source>
        <dbReference type="EMBL" id="HJA84192.1"/>
    </source>
</evidence>
<dbReference type="CDD" id="cd06561">
    <property type="entry name" value="AlkD_like"/>
    <property type="match status" value="1"/>
</dbReference>
<proteinExistence type="predicted"/>
<dbReference type="PANTHER" id="PTHR34070">
    <property type="entry name" value="ARMADILLO-TYPE FOLD"/>
    <property type="match status" value="1"/>
</dbReference>
<dbReference type="SUPFAM" id="SSF48371">
    <property type="entry name" value="ARM repeat"/>
    <property type="match status" value="1"/>
</dbReference>
<accession>A0A9D2HUB1</accession>
<protein>
    <submittedName>
        <fullName evidence="1">DNA alkylation repair protein</fullName>
    </submittedName>
</protein>
<dbReference type="Proteomes" id="UP000823860">
    <property type="component" value="Unassembled WGS sequence"/>
</dbReference>
<dbReference type="PANTHER" id="PTHR34070:SF1">
    <property type="entry name" value="DNA ALKYLATION REPAIR PROTEIN"/>
    <property type="match status" value="1"/>
</dbReference>